<dbReference type="PANTHER" id="PTHR47186">
    <property type="entry name" value="LEUCINE-RICH REPEAT-CONTAINING PROTEIN 57"/>
    <property type="match status" value="1"/>
</dbReference>
<evidence type="ECO:0000259" key="1">
    <source>
        <dbReference type="Pfam" id="PF25019"/>
    </source>
</evidence>
<dbReference type="Pfam" id="PF25019">
    <property type="entry name" value="LRR_R13L1-DRL21"/>
    <property type="match status" value="1"/>
</dbReference>
<dbReference type="Proteomes" id="UP000288805">
    <property type="component" value="Unassembled WGS sequence"/>
</dbReference>
<gene>
    <name evidence="2" type="primary">VvCHDp000512_21</name>
    <name evidence="2" type="ORF">CK203_055966</name>
</gene>
<dbReference type="AlphaFoldDB" id="A0A438GPT0"/>
<dbReference type="InterPro" id="IPR056789">
    <property type="entry name" value="LRR_R13L1-DRL21"/>
</dbReference>
<protein>
    <submittedName>
        <fullName evidence="2">Putative disease resistance protein</fullName>
    </submittedName>
</protein>
<proteinExistence type="predicted"/>
<evidence type="ECO:0000313" key="2">
    <source>
        <dbReference type="EMBL" id="RVW74215.1"/>
    </source>
</evidence>
<dbReference type="EMBL" id="QGNW01000374">
    <property type="protein sequence ID" value="RVW74215.1"/>
    <property type="molecule type" value="Genomic_DNA"/>
</dbReference>
<evidence type="ECO:0000313" key="3">
    <source>
        <dbReference type="Proteomes" id="UP000288805"/>
    </source>
</evidence>
<sequence>MPIGINGLKCLQRLTTFVVGKHGSARVVELRDLAHLQGALSILNLQNVENAMEDIEVNLMKKEDLDDLVFAWDPNAIVGDLEIQTKVLKKLQPHDKVKRLSIECFYDITFQNG</sequence>
<name>A0A438GPT0_VITVI</name>
<reference evidence="2 3" key="1">
    <citation type="journal article" date="2018" name="PLoS Genet.">
        <title>Population sequencing reveals clonal diversity and ancestral inbreeding in the grapevine cultivar Chardonnay.</title>
        <authorList>
            <person name="Roach M.J."/>
            <person name="Johnson D.L."/>
            <person name="Bohlmann J."/>
            <person name="van Vuuren H.J."/>
            <person name="Jones S.J."/>
            <person name="Pretorius I.S."/>
            <person name="Schmidt S.A."/>
            <person name="Borneman A.R."/>
        </authorList>
    </citation>
    <scope>NUCLEOTIDE SEQUENCE [LARGE SCALE GENOMIC DNA]</scope>
    <source>
        <strain evidence="3">cv. Chardonnay</strain>
        <tissue evidence="2">Leaf</tissue>
    </source>
</reference>
<comment type="caution">
    <text evidence="2">The sequence shown here is derived from an EMBL/GenBank/DDBJ whole genome shotgun (WGS) entry which is preliminary data.</text>
</comment>
<feature type="domain" description="R13L1/DRL21-like LRR repeat region" evidence="1">
    <location>
        <begin position="28"/>
        <end position="106"/>
    </location>
</feature>
<organism evidence="2 3">
    <name type="scientific">Vitis vinifera</name>
    <name type="common">Grape</name>
    <dbReference type="NCBI Taxonomy" id="29760"/>
    <lineage>
        <taxon>Eukaryota</taxon>
        <taxon>Viridiplantae</taxon>
        <taxon>Streptophyta</taxon>
        <taxon>Embryophyta</taxon>
        <taxon>Tracheophyta</taxon>
        <taxon>Spermatophyta</taxon>
        <taxon>Magnoliopsida</taxon>
        <taxon>eudicotyledons</taxon>
        <taxon>Gunneridae</taxon>
        <taxon>Pentapetalae</taxon>
        <taxon>rosids</taxon>
        <taxon>Vitales</taxon>
        <taxon>Vitaceae</taxon>
        <taxon>Viteae</taxon>
        <taxon>Vitis</taxon>
    </lineage>
</organism>
<dbReference type="PANTHER" id="PTHR47186:SF28">
    <property type="entry name" value="TIR-NBS-LRR TYPE DISEASE RESISTANCE-LIKE PROTEIN"/>
    <property type="match status" value="1"/>
</dbReference>
<accession>A0A438GPT0</accession>